<dbReference type="SUPFAM" id="SSF55797">
    <property type="entry name" value="PR-1-like"/>
    <property type="match status" value="1"/>
</dbReference>
<evidence type="ECO:0000313" key="5">
    <source>
        <dbReference type="EMBL" id="MBN3279662.1"/>
    </source>
</evidence>
<dbReference type="InterPro" id="IPR002413">
    <property type="entry name" value="V5_allergen-like"/>
</dbReference>
<evidence type="ECO:0000256" key="1">
    <source>
        <dbReference type="ARBA" id="ARBA00009923"/>
    </source>
</evidence>
<dbReference type="InterPro" id="IPR042076">
    <property type="entry name" value="Crisp-like_dom"/>
</dbReference>
<keyword evidence="2 3" id="KW-1015">Disulfide bond</keyword>
<dbReference type="InterPro" id="IPR014044">
    <property type="entry name" value="CAP_dom"/>
</dbReference>
<name>A0ABS2XZI8_POLSP</name>
<organism evidence="5 6">
    <name type="scientific">Polyodon spathula</name>
    <name type="common">North American paddlefish</name>
    <name type="synonym">Squalus spathula</name>
    <dbReference type="NCBI Taxonomy" id="7913"/>
    <lineage>
        <taxon>Eukaryota</taxon>
        <taxon>Metazoa</taxon>
        <taxon>Chordata</taxon>
        <taxon>Craniata</taxon>
        <taxon>Vertebrata</taxon>
        <taxon>Euteleostomi</taxon>
        <taxon>Actinopterygii</taxon>
        <taxon>Chondrostei</taxon>
        <taxon>Acipenseriformes</taxon>
        <taxon>Polyodontidae</taxon>
        <taxon>Polyodon</taxon>
    </lineage>
</organism>
<evidence type="ECO:0000259" key="4">
    <source>
        <dbReference type="PROSITE" id="PS51670"/>
    </source>
</evidence>
<sequence length="319" mass="35347">MKPFLIKVHVKALLEFTKRHVGDSEKMWQNILWSDETKIELFGLNAKRYVWRKPNTAHHPGNTIPTVKHGGGSIMLLGCFSSTGTGNLVRVEGKMHGAKYRQLKNKKANVLEWPSQSLDLNPIENLWQDLKIAVHQRSAWSGEAAANANTWANTCSMNHSPSDKRNINGSRCGENLYMSSVANSWDTAVQAWYDEVKDFKYGVGSTNGAVVGHYTQVVWYRSNKVGCAVARCPGSKYEYFYVCQYCPPGNNQDSLTTPYKTGPSCGSCPNACDNKLCTNPCPYSDMYSNCPALKVSFGCGNPSVSAWCPASCKCTNEIK</sequence>
<keyword evidence="6" id="KW-1185">Reference proteome</keyword>
<evidence type="ECO:0000313" key="6">
    <source>
        <dbReference type="Proteomes" id="UP001166093"/>
    </source>
</evidence>
<dbReference type="PRINTS" id="PR00838">
    <property type="entry name" value="V5ALLERGEN"/>
</dbReference>
<dbReference type="InterPro" id="IPR036397">
    <property type="entry name" value="RNaseH_sf"/>
</dbReference>
<dbReference type="Gene3D" id="1.10.10.740">
    <property type="entry name" value="Crisp domain"/>
    <property type="match status" value="1"/>
</dbReference>
<dbReference type="InterPro" id="IPR035940">
    <property type="entry name" value="CAP_sf"/>
</dbReference>
<dbReference type="PROSITE" id="PS01010">
    <property type="entry name" value="CRISP_2"/>
    <property type="match status" value="1"/>
</dbReference>
<dbReference type="PRINTS" id="PR00837">
    <property type="entry name" value="V5TPXLIKE"/>
</dbReference>
<comment type="caution">
    <text evidence="3">Lacks conserved residue(s) required for the propagation of feature annotation.</text>
</comment>
<dbReference type="InterPro" id="IPR018244">
    <property type="entry name" value="Allrgn_V5/Tpx1_CS"/>
</dbReference>
<dbReference type="Pfam" id="PF08562">
    <property type="entry name" value="Crisp"/>
    <property type="match status" value="1"/>
</dbReference>
<evidence type="ECO:0000256" key="2">
    <source>
        <dbReference type="ARBA" id="ARBA00023157"/>
    </source>
</evidence>
<dbReference type="InterPro" id="IPR003582">
    <property type="entry name" value="ShKT_dom"/>
</dbReference>
<reference evidence="5" key="1">
    <citation type="journal article" date="2021" name="Cell">
        <title>Tracing the genetic footprints of vertebrate landing in non-teleost ray-finned fishes.</title>
        <authorList>
            <person name="Bi X."/>
            <person name="Wang K."/>
            <person name="Yang L."/>
            <person name="Pan H."/>
            <person name="Jiang H."/>
            <person name="Wei Q."/>
            <person name="Fang M."/>
            <person name="Yu H."/>
            <person name="Zhu C."/>
            <person name="Cai Y."/>
            <person name="He Y."/>
            <person name="Gan X."/>
            <person name="Zeng H."/>
            <person name="Yu D."/>
            <person name="Zhu Y."/>
            <person name="Jiang H."/>
            <person name="Qiu Q."/>
            <person name="Yang H."/>
            <person name="Zhang Y.E."/>
            <person name="Wang W."/>
            <person name="Zhu M."/>
            <person name="He S."/>
            <person name="Zhang G."/>
        </authorList>
    </citation>
    <scope>NUCLEOTIDE SEQUENCE</scope>
    <source>
        <strain evidence="5">Pddl_001</strain>
    </source>
</reference>
<dbReference type="EMBL" id="JAAWVQ010091577">
    <property type="protein sequence ID" value="MBN3279662.1"/>
    <property type="molecule type" value="Genomic_DNA"/>
</dbReference>
<dbReference type="PANTHER" id="PTHR10334">
    <property type="entry name" value="CYSTEINE-RICH SECRETORY PROTEIN-RELATED"/>
    <property type="match status" value="1"/>
</dbReference>
<feature type="disulfide bond" evidence="3">
    <location>
        <begin position="290"/>
        <end position="308"/>
    </location>
</feature>
<dbReference type="Proteomes" id="UP001166093">
    <property type="component" value="Unassembled WGS sequence"/>
</dbReference>
<dbReference type="Gene3D" id="3.30.420.10">
    <property type="entry name" value="Ribonuclease H-like superfamily/Ribonuclease H"/>
    <property type="match status" value="1"/>
</dbReference>
<proteinExistence type="inferred from homology"/>
<dbReference type="InterPro" id="IPR001283">
    <property type="entry name" value="CRISP-related"/>
</dbReference>
<dbReference type="PROSITE" id="PS01009">
    <property type="entry name" value="CRISP_1"/>
    <property type="match status" value="1"/>
</dbReference>
<gene>
    <name evidence="5" type="primary">Crvp</name>
    <name evidence="5" type="ORF">GTO93_0005560</name>
</gene>
<dbReference type="SMART" id="SM00198">
    <property type="entry name" value="SCP"/>
    <property type="match status" value="1"/>
</dbReference>
<dbReference type="Gene3D" id="3.40.33.10">
    <property type="entry name" value="CAP"/>
    <property type="match status" value="1"/>
</dbReference>
<evidence type="ECO:0000256" key="3">
    <source>
        <dbReference type="PROSITE-ProRule" id="PRU01005"/>
    </source>
</evidence>
<protein>
    <submittedName>
        <fullName evidence="5">CRVP protein</fullName>
    </submittedName>
</protein>
<feature type="domain" description="ShKT" evidence="4">
    <location>
        <begin position="281"/>
        <end position="314"/>
    </location>
</feature>
<dbReference type="PROSITE" id="PS51670">
    <property type="entry name" value="SHKT"/>
    <property type="match status" value="1"/>
</dbReference>
<feature type="disulfide bond" evidence="3">
    <location>
        <begin position="299"/>
        <end position="312"/>
    </location>
</feature>
<dbReference type="Pfam" id="PF00188">
    <property type="entry name" value="CAP"/>
    <property type="match status" value="1"/>
</dbReference>
<dbReference type="InterPro" id="IPR013871">
    <property type="entry name" value="Cysteine_rich_secretory"/>
</dbReference>
<feature type="non-terminal residue" evidence="5">
    <location>
        <position position="1"/>
    </location>
</feature>
<comment type="similarity">
    <text evidence="1">Belongs to the CRISP family.</text>
</comment>
<comment type="caution">
    <text evidence="5">The sequence shown here is derived from an EMBL/GenBank/DDBJ whole genome shotgun (WGS) entry which is preliminary data.</text>
</comment>
<accession>A0ABS2XZI8</accession>
<feature type="non-terminal residue" evidence="5">
    <location>
        <position position="319"/>
    </location>
</feature>
<dbReference type="SUPFAM" id="SSF57546">
    <property type="entry name" value="Crisp domain-like"/>
    <property type="match status" value="1"/>
</dbReference>